<evidence type="ECO:0000313" key="6">
    <source>
        <dbReference type="Proteomes" id="UP000799770"/>
    </source>
</evidence>
<evidence type="ECO:0000256" key="3">
    <source>
        <dbReference type="SAM" id="MobiDB-lite"/>
    </source>
</evidence>
<evidence type="ECO:0000256" key="1">
    <source>
        <dbReference type="ARBA" id="ARBA00023002"/>
    </source>
</evidence>
<feature type="compositionally biased region" description="Basic and acidic residues" evidence="3">
    <location>
        <begin position="10"/>
        <end position="24"/>
    </location>
</feature>
<dbReference type="GO" id="GO:0005739">
    <property type="term" value="C:mitochondrion"/>
    <property type="evidence" value="ECO:0007669"/>
    <property type="project" value="TreeGrafter"/>
</dbReference>
<gene>
    <name evidence="5" type="ORF">BDV96DRAFT_604543</name>
</gene>
<keyword evidence="2" id="KW-0520">NAD</keyword>
<name>A0A6A5YRC0_9PLEO</name>
<feature type="region of interest" description="Disordered" evidence="3">
    <location>
        <begin position="1"/>
        <end position="24"/>
    </location>
</feature>
<dbReference type="Gene3D" id="3.40.50.80">
    <property type="entry name" value="Nucleotide-binding domain of ferredoxin-NADP reductase (FNR) module"/>
    <property type="match status" value="1"/>
</dbReference>
<sequence length="301" mass="33174">MPAPVSEKASLSHEERTAEEPRAEGLHPVTVDRIHTANDRIRTFKLGTKDKNGIDFKAGQWLDVHVPGIEKAGGFTITSSPRHAAPRLAESKPYLELAIQKSPDNPPAAWLWKPEEDIKGKELNVRVGGSFVFPPPDIDLADIKRVVLIAGGVGINPLISILSHIREEHPSLRVHFLYSTKLPRTNPNPAEVLFLPRILHILEMADEGSLALDLFFTGSGDGLVLALDDAFVASLTRGNSVRFCTHRIDEAALARAVGDMDERKSSVYYVCGPPVMTDDLVDHIRGQDQVSPGYVSCEKWW</sequence>
<proteinExistence type="predicted"/>
<dbReference type="InterPro" id="IPR039261">
    <property type="entry name" value="FNR_nucleotide-bd"/>
</dbReference>
<dbReference type="Proteomes" id="UP000799770">
    <property type="component" value="Unassembled WGS sequence"/>
</dbReference>
<dbReference type="Gene3D" id="2.40.30.10">
    <property type="entry name" value="Translation factors"/>
    <property type="match status" value="1"/>
</dbReference>
<organism evidence="5 6">
    <name type="scientific">Lophiotrema nucula</name>
    <dbReference type="NCBI Taxonomy" id="690887"/>
    <lineage>
        <taxon>Eukaryota</taxon>
        <taxon>Fungi</taxon>
        <taxon>Dikarya</taxon>
        <taxon>Ascomycota</taxon>
        <taxon>Pezizomycotina</taxon>
        <taxon>Dothideomycetes</taxon>
        <taxon>Pleosporomycetidae</taxon>
        <taxon>Pleosporales</taxon>
        <taxon>Lophiotremataceae</taxon>
        <taxon>Lophiotrema</taxon>
    </lineage>
</organism>
<dbReference type="EMBL" id="ML977341">
    <property type="protein sequence ID" value="KAF2109652.1"/>
    <property type="molecule type" value="Genomic_DNA"/>
</dbReference>
<dbReference type="PANTHER" id="PTHR46505">
    <property type="entry name" value="OXIDOREDUCTASE NAD-BINDING DOMAIN-CONTAINING PROTEIN 1"/>
    <property type="match status" value="1"/>
</dbReference>
<feature type="domain" description="FAD-binding FR-type" evidence="4">
    <location>
        <begin position="24"/>
        <end position="136"/>
    </location>
</feature>
<dbReference type="OrthoDB" id="436496at2759"/>
<protein>
    <recommendedName>
        <fullName evidence="4">FAD-binding FR-type domain-containing protein</fullName>
    </recommendedName>
</protein>
<evidence type="ECO:0000259" key="4">
    <source>
        <dbReference type="PROSITE" id="PS51384"/>
    </source>
</evidence>
<dbReference type="SUPFAM" id="SSF63380">
    <property type="entry name" value="Riboflavin synthase domain-like"/>
    <property type="match status" value="1"/>
</dbReference>
<dbReference type="InterPro" id="IPR052128">
    <property type="entry name" value="Oxidoreductase_NAD-binding"/>
</dbReference>
<evidence type="ECO:0000256" key="2">
    <source>
        <dbReference type="ARBA" id="ARBA00023027"/>
    </source>
</evidence>
<keyword evidence="1" id="KW-0560">Oxidoreductase</keyword>
<dbReference type="CDD" id="cd00322">
    <property type="entry name" value="FNR_like"/>
    <property type="match status" value="1"/>
</dbReference>
<dbReference type="InterPro" id="IPR017938">
    <property type="entry name" value="Riboflavin_synthase-like_b-brl"/>
</dbReference>
<dbReference type="AlphaFoldDB" id="A0A6A5YRC0"/>
<evidence type="ECO:0000313" key="5">
    <source>
        <dbReference type="EMBL" id="KAF2109652.1"/>
    </source>
</evidence>
<dbReference type="PANTHER" id="PTHR46505:SF1">
    <property type="entry name" value="OXIDOREDUCTASE NAD-BINDING DOMAIN-CONTAINING PROTEIN 1"/>
    <property type="match status" value="1"/>
</dbReference>
<accession>A0A6A5YRC0</accession>
<dbReference type="GO" id="GO:0016491">
    <property type="term" value="F:oxidoreductase activity"/>
    <property type="evidence" value="ECO:0007669"/>
    <property type="project" value="UniProtKB-KW"/>
</dbReference>
<keyword evidence="6" id="KW-1185">Reference proteome</keyword>
<dbReference type="PROSITE" id="PS51384">
    <property type="entry name" value="FAD_FR"/>
    <property type="match status" value="1"/>
</dbReference>
<dbReference type="SUPFAM" id="SSF52343">
    <property type="entry name" value="Ferredoxin reductase-like, C-terminal NADP-linked domain"/>
    <property type="match status" value="1"/>
</dbReference>
<reference evidence="5" key="1">
    <citation type="journal article" date="2020" name="Stud. Mycol.">
        <title>101 Dothideomycetes genomes: a test case for predicting lifestyles and emergence of pathogens.</title>
        <authorList>
            <person name="Haridas S."/>
            <person name="Albert R."/>
            <person name="Binder M."/>
            <person name="Bloem J."/>
            <person name="Labutti K."/>
            <person name="Salamov A."/>
            <person name="Andreopoulos B."/>
            <person name="Baker S."/>
            <person name="Barry K."/>
            <person name="Bills G."/>
            <person name="Bluhm B."/>
            <person name="Cannon C."/>
            <person name="Castanera R."/>
            <person name="Culley D."/>
            <person name="Daum C."/>
            <person name="Ezra D."/>
            <person name="Gonzalez J."/>
            <person name="Henrissat B."/>
            <person name="Kuo A."/>
            <person name="Liang C."/>
            <person name="Lipzen A."/>
            <person name="Lutzoni F."/>
            <person name="Magnuson J."/>
            <person name="Mondo S."/>
            <person name="Nolan M."/>
            <person name="Ohm R."/>
            <person name="Pangilinan J."/>
            <person name="Park H.-J."/>
            <person name="Ramirez L."/>
            <person name="Alfaro M."/>
            <person name="Sun H."/>
            <person name="Tritt A."/>
            <person name="Yoshinaga Y."/>
            <person name="Zwiers L.-H."/>
            <person name="Turgeon B."/>
            <person name="Goodwin S."/>
            <person name="Spatafora J."/>
            <person name="Crous P."/>
            <person name="Grigoriev I."/>
        </authorList>
    </citation>
    <scope>NUCLEOTIDE SEQUENCE</scope>
    <source>
        <strain evidence="5">CBS 627.86</strain>
    </source>
</reference>
<dbReference type="InterPro" id="IPR017927">
    <property type="entry name" value="FAD-bd_FR_type"/>
</dbReference>